<dbReference type="SUPFAM" id="SSF47954">
    <property type="entry name" value="Cyclin-like"/>
    <property type="match status" value="1"/>
</dbReference>
<gene>
    <name evidence="1" type="ORF">K493DRAFT_319039</name>
</gene>
<dbReference type="PANTHER" id="PTHR15615">
    <property type="match status" value="1"/>
</dbReference>
<dbReference type="CDD" id="cd20557">
    <property type="entry name" value="CYCLIN_ScPCL1-like"/>
    <property type="match status" value="1"/>
</dbReference>
<protein>
    <recommendedName>
        <fullName evidence="3">Cyclin N-terminal domain-containing protein</fullName>
    </recommendedName>
</protein>
<reference evidence="1 2" key="1">
    <citation type="submission" date="2016-07" db="EMBL/GenBank/DDBJ databases">
        <title>Pervasive Adenine N6-methylation of Active Genes in Fungi.</title>
        <authorList>
            <consortium name="DOE Joint Genome Institute"/>
            <person name="Mondo S.J."/>
            <person name="Dannebaum R.O."/>
            <person name="Kuo R.C."/>
            <person name="Labutti K."/>
            <person name="Haridas S."/>
            <person name="Kuo A."/>
            <person name="Salamov A."/>
            <person name="Ahrendt S.R."/>
            <person name="Lipzen A."/>
            <person name="Sullivan W."/>
            <person name="Andreopoulos W.B."/>
            <person name="Clum A."/>
            <person name="Lindquist E."/>
            <person name="Daum C."/>
            <person name="Ramamoorthy G.K."/>
            <person name="Gryganskyi A."/>
            <person name="Culley D."/>
            <person name="Magnuson J.K."/>
            <person name="James T.Y."/>
            <person name="O'Malley M.A."/>
            <person name="Stajich J.E."/>
            <person name="Spatafora J.W."/>
            <person name="Visel A."/>
            <person name="Grigoriev I.V."/>
        </authorList>
    </citation>
    <scope>NUCLEOTIDE SEQUENCE [LARGE SCALE GENOMIC DNA]</scope>
    <source>
        <strain evidence="1 2">CBS 931.73</strain>
    </source>
</reference>
<dbReference type="InterPro" id="IPR036915">
    <property type="entry name" value="Cyclin-like_sf"/>
</dbReference>
<keyword evidence="2" id="KW-1185">Reference proteome</keyword>
<proteinExistence type="predicted"/>
<dbReference type="EMBL" id="MCFE01000483">
    <property type="protein sequence ID" value="ORX89002.1"/>
    <property type="molecule type" value="Genomic_DNA"/>
</dbReference>
<comment type="caution">
    <text evidence="1">The sequence shown here is derived from an EMBL/GenBank/DDBJ whole genome shotgun (WGS) entry which is preliminary data.</text>
</comment>
<dbReference type="GO" id="GO:0005634">
    <property type="term" value="C:nucleus"/>
    <property type="evidence" value="ECO:0007669"/>
    <property type="project" value="TreeGrafter"/>
</dbReference>
<dbReference type="InterPro" id="IPR013922">
    <property type="entry name" value="Cyclin_PHO80-like"/>
</dbReference>
<dbReference type="Proteomes" id="UP000193498">
    <property type="component" value="Unassembled WGS sequence"/>
</dbReference>
<evidence type="ECO:0000313" key="2">
    <source>
        <dbReference type="Proteomes" id="UP000193498"/>
    </source>
</evidence>
<dbReference type="PANTHER" id="PTHR15615:SF27">
    <property type="entry name" value="PHO85 CYCLIN CLG1"/>
    <property type="match status" value="1"/>
</dbReference>
<name>A0A1Y1XTC7_9FUNG</name>
<dbReference type="STRING" id="1314790.A0A1Y1XTC7"/>
<evidence type="ECO:0000313" key="1">
    <source>
        <dbReference type="EMBL" id="ORX89002.1"/>
    </source>
</evidence>
<dbReference type="Gene3D" id="1.10.472.10">
    <property type="entry name" value="Cyclin-like"/>
    <property type="match status" value="1"/>
</dbReference>
<dbReference type="AlphaFoldDB" id="A0A1Y1XTC7"/>
<accession>A0A1Y1XTC7</accession>
<sequence>MHLPGRLSPQRYSCARKADQATAQFTDFAADITTFLWHSDIYPLSSWNGNQFRNYCRHIIHSTRVSASVVILALKYISRLKHQRNYHQPRPGSEYHIFTIALLLANKFLEDQILTTQYWSKQSNISTAQLKLLEIEMLKGTDYSLYVSQGEYLHWLKQLEYYINLRHAYLQQCESRVLQAPQSEPESENPYAPQLQTSKSLYTVDIYPIIG</sequence>
<dbReference type="GO" id="GO:0000307">
    <property type="term" value="C:cyclin-dependent protein kinase holoenzyme complex"/>
    <property type="evidence" value="ECO:0007669"/>
    <property type="project" value="TreeGrafter"/>
</dbReference>
<dbReference type="InParanoid" id="A0A1Y1XTC7"/>
<dbReference type="GO" id="GO:0019901">
    <property type="term" value="F:protein kinase binding"/>
    <property type="evidence" value="ECO:0007669"/>
    <property type="project" value="InterPro"/>
</dbReference>
<dbReference type="OrthoDB" id="244495at2759"/>
<dbReference type="Pfam" id="PF08613">
    <property type="entry name" value="Cyclin"/>
    <property type="match status" value="1"/>
</dbReference>
<organism evidence="1 2">
    <name type="scientific">Basidiobolus meristosporus CBS 931.73</name>
    <dbReference type="NCBI Taxonomy" id="1314790"/>
    <lineage>
        <taxon>Eukaryota</taxon>
        <taxon>Fungi</taxon>
        <taxon>Fungi incertae sedis</taxon>
        <taxon>Zoopagomycota</taxon>
        <taxon>Entomophthoromycotina</taxon>
        <taxon>Basidiobolomycetes</taxon>
        <taxon>Basidiobolales</taxon>
        <taxon>Basidiobolaceae</taxon>
        <taxon>Basidiobolus</taxon>
    </lineage>
</organism>
<evidence type="ECO:0008006" key="3">
    <source>
        <dbReference type="Google" id="ProtNLM"/>
    </source>
</evidence>
<dbReference type="GO" id="GO:0016538">
    <property type="term" value="F:cyclin-dependent protein serine/threonine kinase regulator activity"/>
    <property type="evidence" value="ECO:0007669"/>
    <property type="project" value="TreeGrafter"/>
</dbReference>